<dbReference type="PANTHER" id="PTHR33824">
    <property type="entry name" value="POLYKETIDE CYCLASE/DEHYDRASE AND LIPID TRANSPORT SUPERFAMILY PROTEIN"/>
    <property type="match status" value="1"/>
</dbReference>
<accession>A0A1N5WHY8</accession>
<name>A0A1N5WHY8_9ACTN</name>
<feature type="compositionally biased region" description="Polar residues" evidence="1">
    <location>
        <begin position="303"/>
        <end position="312"/>
    </location>
</feature>
<dbReference type="Pfam" id="PF03364">
    <property type="entry name" value="Polyketide_cyc"/>
    <property type="match status" value="1"/>
</dbReference>
<evidence type="ECO:0000259" key="2">
    <source>
        <dbReference type="Pfam" id="PF03364"/>
    </source>
</evidence>
<dbReference type="SUPFAM" id="SSF55961">
    <property type="entry name" value="Bet v1-like"/>
    <property type="match status" value="1"/>
</dbReference>
<reference evidence="4" key="1">
    <citation type="submission" date="2016-12" db="EMBL/GenBank/DDBJ databases">
        <authorList>
            <person name="Varghese N."/>
            <person name="Submissions S."/>
        </authorList>
    </citation>
    <scope>NUCLEOTIDE SEQUENCE [LARGE SCALE GENOMIC DNA]</scope>
    <source>
        <strain evidence="4">DSM 45599</strain>
    </source>
</reference>
<feature type="region of interest" description="Disordered" evidence="1">
    <location>
        <begin position="294"/>
        <end position="326"/>
    </location>
</feature>
<dbReference type="AlphaFoldDB" id="A0A1N5WHY8"/>
<evidence type="ECO:0000313" key="3">
    <source>
        <dbReference type="EMBL" id="SIM84833.1"/>
    </source>
</evidence>
<dbReference type="RefSeq" id="WP_244298483.1">
    <property type="nucleotide sequence ID" value="NZ_FSQT01000001.1"/>
</dbReference>
<protein>
    <submittedName>
        <fullName evidence="3">Polyketide cyclase / dehydrase and lipid transport</fullName>
    </submittedName>
</protein>
<organism evidence="3 4">
    <name type="scientific">Micromonospora cremea</name>
    <dbReference type="NCBI Taxonomy" id="709881"/>
    <lineage>
        <taxon>Bacteria</taxon>
        <taxon>Bacillati</taxon>
        <taxon>Actinomycetota</taxon>
        <taxon>Actinomycetes</taxon>
        <taxon>Micromonosporales</taxon>
        <taxon>Micromonosporaceae</taxon>
        <taxon>Micromonospora</taxon>
    </lineage>
</organism>
<dbReference type="InterPro" id="IPR047137">
    <property type="entry name" value="ORF3"/>
</dbReference>
<feature type="domain" description="Coenzyme Q-binding protein COQ10 START" evidence="2">
    <location>
        <begin position="159"/>
        <end position="283"/>
    </location>
</feature>
<dbReference type="CDD" id="cd07817">
    <property type="entry name" value="SRPBCC_8"/>
    <property type="match status" value="1"/>
</dbReference>
<dbReference type="InterPro" id="IPR005031">
    <property type="entry name" value="COQ10_START"/>
</dbReference>
<dbReference type="InterPro" id="IPR023393">
    <property type="entry name" value="START-like_dom_sf"/>
</dbReference>
<dbReference type="EMBL" id="FSQT01000001">
    <property type="protein sequence ID" value="SIM84833.1"/>
    <property type="molecule type" value="Genomic_DNA"/>
</dbReference>
<gene>
    <name evidence="3" type="ORF">SAMN04489832_2475</name>
</gene>
<sequence>MGKTTMGVRSVTDSLGIERAGRDRGSEGLARFLGWLSLGLGVTVLARREQVSRLTGVDDSPTARQVLAAAGVRELGHAAALLIPRRARWGAWTRVAGDVLDLAAAGQAMKGRCGEQRQRLTYTTWALAGITAVDLYTAVRATRGRRGRDAKRVYGSVTINRSAADAYRFWHDFENLPRFMSHLQSVQTTGDRRSRWTAKAPAGRKVSWDAEIVDDRPGQLISWRSVDGARVPNSGSVRFVPATGGRGTEVRVELGYRVPGGMFGARVAKLFGENPQQQVCDDLRRFKQVIETGEVTRSDGSPDGSNIQQQLKQRPAQPLATRGSGR</sequence>
<evidence type="ECO:0000256" key="1">
    <source>
        <dbReference type="SAM" id="MobiDB-lite"/>
    </source>
</evidence>
<proteinExistence type="predicted"/>
<evidence type="ECO:0000313" key="4">
    <source>
        <dbReference type="Proteomes" id="UP000185124"/>
    </source>
</evidence>
<dbReference type="PANTHER" id="PTHR33824:SF7">
    <property type="entry name" value="POLYKETIDE CYCLASE_DEHYDRASE AND LIPID TRANSPORT SUPERFAMILY PROTEIN"/>
    <property type="match status" value="1"/>
</dbReference>
<dbReference type="Proteomes" id="UP000185124">
    <property type="component" value="Unassembled WGS sequence"/>
</dbReference>
<dbReference type="Gene3D" id="3.30.530.20">
    <property type="match status" value="1"/>
</dbReference>
<dbReference type="STRING" id="709881.SAMN04489832_2475"/>
<keyword evidence="4" id="KW-1185">Reference proteome</keyword>